<organism evidence="4 5">
    <name type="scientific">Urochloa decumbens</name>
    <dbReference type="NCBI Taxonomy" id="240449"/>
    <lineage>
        <taxon>Eukaryota</taxon>
        <taxon>Viridiplantae</taxon>
        <taxon>Streptophyta</taxon>
        <taxon>Embryophyta</taxon>
        <taxon>Tracheophyta</taxon>
        <taxon>Spermatophyta</taxon>
        <taxon>Magnoliopsida</taxon>
        <taxon>Liliopsida</taxon>
        <taxon>Poales</taxon>
        <taxon>Poaceae</taxon>
        <taxon>PACMAD clade</taxon>
        <taxon>Panicoideae</taxon>
        <taxon>Panicodae</taxon>
        <taxon>Paniceae</taxon>
        <taxon>Melinidinae</taxon>
        <taxon>Urochloa</taxon>
    </lineage>
</organism>
<dbReference type="AlphaFoldDB" id="A0ABC8V8A6"/>
<evidence type="ECO:0000259" key="3">
    <source>
        <dbReference type="Pfam" id="PF26578"/>
    </source>
</evidence>
<evidence type="ECO:0000313" key="5">
    <source>
        <dbReference type="Proteomes" id="UP001497457"/>
    </source>
</evidence>
<dbReference type="Pfam" id="PF26578">
    <property type="entry name" value="LLG1"/>
    <property type="match status" value="1"/>
</dbReference>
<accession>A0ABC8V8A6</accession>
<dbReference type="EMBL" id="OZ075111">
    <property type="protein sequence ID" value="CAL4885078.1"/>
    <property type="molecule type" value="Genomic_DNA"/>
</dbReference>
<name>A0ABC8V8A6_9POAL</name>
<evidence type="ECO:0000256" key="2">
    <source>
        <dbReference type="SAM" id="SignalP"/>
    </source>
</evidence>
<feature type="signal peptide" evidence="2">
    <location>
        <begin position="1"/>
        <end position="22"/>
    </location>
</feature>
<dbReference type="InterPro" id="IPR058888">
    <property type="entry name" value="LLG1-like"/>
</dbReference>
<feature type="domain" description="GPI-anchored protein LLG1-like" evidence="3">
    <location>
        <begin position="53"/>
        <end position="129"/>
    </location>
</feature>
<keyword evidence="1" id="KW-0472">Membrane</keyword>
<feature type="transmembrane region" description="Helical" evidence="1">
    <location>
        <begin position="146"/>
        <end position="165"/>
    </location>
</feature>
<evidence type="ECO:0000313" key="4">
    <source>
        <dbReference type="EMBL" id="CAL4885078.1"/>
    </source>
</evidence>
<dbReference type="InterPro" id="IPR039307">
    <property type="entry name" value="LORELEI-like"/>
</dbReference>
<keyword evidence="2" id="KW-0732">Signal</keyword>
<reference evidence="4 5" key="2">
    <citation type="submission" date="2024-10" db="EMBL/GenBank/DDBJ databases">
        <authorList>
            <person name="Ryan C."/>
        </authorList>
    </citation>
    <scope>NUCLEOTIDE SEQUENCE [LARGE SCALE GENOMIC DNA]</scope>
</reference>
<evidence type="ECO:0000256" key="1">
    <source>
        <dbReference type="SAM" id="Phobius"/>
    </source>
</evidence>
<sequence length="166" mass="17480">MAADRGLLLLLLSAAALAGVAAAAGPFLSDGVFQATTGSTGRSLLQAKKNCAMNFEFQNYTIITSKCKGPKFPADQCCGAFKEFACPFRDYINDESSDCSSAMFSYINLYGKYPPGLFANMCREGKKGLACTDAQSATTANGGQRAQSSSLVLVTLLCGLVALLFH</sequence>
<reference evidence="5" key="1">
    <citation type="submission" date="2024-06" db="EMBL/GenBank/DDBJ databases">
        <authorList>
            <person name="Ryan C."/>
        </authorList>
    </citation>
    <scope>NUCLEOTIDE SEQUENCE [LARGE SCALE GENOMIC DNA]</scope>
</reference>
<dbReference type="PANTHER" id="PTHR31533:SF2">
    <property type="entry name" value="GPI-ANCHORED PROTEIN LLG1"/>
    <property type="match status" value="1"/>
</dbReference>
<keyword evidence="1" id="KW-0812">Transmembrane</keyword>
<dbReference type="PANTHER" id="PTHR31533">
    <property type="entry name" value="GPI-ANCHORED PROTEIN LLG1-RELATED-RELATED"/>
    <property type="match status" value="1"/>
</dbReference>
<keyword evidence="1" id="KW-1133">Transmembrane helix</keyword>
<protein>
    <recommendedName>
        <fullName evidence="3">GPI-anchored protein LLG1-like domain-containing protein</fullName>
    </recommendedName>
</protein>
<dbReference type="Proteomes" id="UP001497457">
    <property type="component" value="Chromosome 1b"/>
</dbReference>
<gene>
    <name evidence="4" type="ORF">URODEC1_LOCUS295</name>
</gene>
<proteinExistence type="predicted"/>
<feature type="chain" id="PRO_5044870727" description="GPI-anchored protein LLG1-like domain-containing protein" evidence="2">
    <location>
        <begin position="23"/>
        <end position="166"/>
    </location>
</feature>
<keyword evidence="5" id="KW-1185">Reference proteome</keyword>